<dbReference type="STRING" id="4540.A0A3L6PRZ3"/>
<name>A0A3L6PRZ3_PANMI</name>
<evidence type="ECO:0000256" key="1">
    <source>
        <dbReference type="SAM" id="MobiDB-lite"/>
    </source>
</evidence>
<evidence type="ECO:0000259" key="2">
    <source>
        <dbReference type="Pfam" id="PF06547"/>
    </source>
</evidence>
<dbReference type="Proteomes" id="UP000275267">
    <property type="component" value="Unassembled WGS sequence"/>
</dbReference>
<proteinExistence type="predicted"/>
<feature type="region of interest" description="Disordered" evidence="1">
    <location>
        <begin position="25"/>
        <end position="46"/>
    </location>
</feature>
<dbReference type="InterPro" id="IPR010543">
    <property type="entry name" value="DUF1117"/>
</dbReference>
<protein>
    <recommendedName>
        <fullName evidence="2">DUF1117 domain-containing protein</fullName>
    </recommendedName>
</protein>
<dbReference type="Pfam" id="PF06547">
    <property type="entry name" value="DUF1117"/>
    <property type="match status" value="1"/>
</dbReference>
<feature type="domain" description="DUF1117" evidence="2">
    <location>
        <begin position="56"/>
        <end position="118"/>
    </location>
</feature>
<dbReference type="AlphaFoldDB" id="A0A3L6PRZ3"/>
<evidence type="ECO:0000313" key="4">
    <source>
        <dbReference type="Proteomes" id="UP000275267"/>
    </source>
</evidence>
<accession>A0A3L6PRZ3</accession>
<comment type="caution">
    <text evidence="3">The sequence shown here is derived from an EMBL/GenBank/DDBJ whole genome shotgun (WGS) entry which is preliminary data.</text>
</comment>
<evidence type="ECO:0000313" key="3">
    <source>
        <dbReference type="EMBL" id="RLM64435.1"/>
    </source>
</evidence>
<sequence length="143" mass="15183">MRSSAPPIESARCLAATSTTLTASCPGSRSATPAWSTATRCPPTRRCEGAEEEATIGLTIWRLPGSGFAVGRFAGGRRPEERELLVVYTEMSGRFNNGGVPRRISWGQGHGAGARAGGSRTATLMPWCRDENNCTKLVACLLV</sequence>
<organism evidence="3 4">
    <name type="scientific">Panicum miliaceum</name>
    <name type="common">Proso millet</name>
    <name type="synonym">Broomcorn millet</name>
    <dbReference type="NCBI Taxonomy" id="4540"/>
    <lineage>
        <taxon>Eukaryota</taxon>
        <taxon>Viridiplantae</taxon>
        <taxon>Streptophyta</taxon>
        <taxon>Embryophyta</taxon>
        <taxon>Tracheophyta</taxon>
        <taxon>Spermatophyta</taxon>
        <taxon>Magnoliopsida</taxon>
        <taxon>Liliopsida</taxon>
        <taxon>Poales</taxon>
        <taxon>Poaceae</taxon>
        <taxon>PACMAD clade</taxon>
        <taxon>Panicoideae</taxon>
        <taxon>Panicodae</taxon>
        <taxon>Paniceae</taxon>
        <taxon>Panicinae</taxon>
        <taxon>Panicum</taxon>
        <taxon>Panicum sect. Panicum</taxon>
    </lineage>
</organism>
<keyword evidence="4" id="KW-1185">Reference proteome</keyword>
<reference evidence="4" key="1">
    <citation type="journal article" date="2019" name="Nat. Commun.">
        <title>The genome of broomcorn millet.</title>
        <authorList>
            <person name="Zou C."/>
            <person name="Miki D."/>
            <person name="Li D."/>
            <person name="Tang Q."/>
            <person name="Xiao L."/>
            <person name="Rajput S."/>
            <person name="Deng P."/>
            <person name="Jia W."/>
            <person name="Huang R."/>
            <person name="Zhang M."/>
            <person name="Sun Y."/>
            <person name="Hu J."/>
            <person name="Fu X."/>
            <person name="Schnable P.S."/>
            <person name="Li F."/>
            <person name="Zhang H."/>
            <person name="Feng B."/>
            <person name="Zhu X."/>
            <person name="Liu R."/>
            <person name="Schnable J.C."/>
            <person name="Zhu J.-K."/>
            <person name="Zhang H."/>
        </authorList>
    </citation>
    <scope>NUCLEOTIDE SEQUENCE [LARGE SCALE GENOMIC DNA]</scope>
</reference>
<dbReference type="PROSITE" id="PS51257">
    <property type="entry name" value="PROKAR_LIPOPROTEIN"/>
    <property type="match status" value="1"/>
</dbReference>
<dbReference type="EMBL" id="PQIB02000015">
    <property type="protein sequence ID" value="RLM64435.1"/>
    <property type="molecule type" value="Genomic_DNA"/>
</dbReference>
<gene>
    <name evidence="3" type="ORF">C2845_PM16G05740</name>
</gene>
<feature type="compositionally biased region" description="Polar residues" evidence="1">
    <location>
        <begin position="27"/>
        <end position="39"/>
    </location>
</feature>